<dbReference type="AlphaFoldDB" id="A0A655RN50"/>
<reference evidence="1 2" key="1">
    <citation type="submission" date="2015-07" db="EMBL/GenBank/DDBJ databases">
        <authorList>
            <consortium name="Pathogen Informatics"/>
        </authorList>
    </citation>
    <scope>NUCLEOTIDE SEQUENCE [LARGE SCALE GENOMIC DNA]</scope>
    <source>
        <strain evidence="1 2">A51</strain>
    </source>
</reference>
<dbReference type="EMBL" id="CWOW01000020">
    <property type="protein sequence ID" value="CSB04268.1"/>
    <property type="molecule type" value="Genomic_DNA"/>
</dbReference>
<gene>
    <name evidence="1" type="ORF">ERS013165_03170</name>
</gene>
<sequence>MVKPITRSLIPKCLAITTALSTSMPAPIGSRMRPTTTQNAALGLLTPTGISDSCSSSKASPFCFSLRLTCSMTKIKAANRAISKMPS</sequence>
<accession>A0A655RN50</accession>
<organism evidence="1 2">
    <name type="scientific">Vibrio cholerae</name>
    <dbReference type="NCBI Taxonomy" id="666"/>
    <lineage>
        <taxon>Bacteria</taxon>
        <taxon>Pseudomonadati</taxon>
        <taxon>Pseudomonadota</taxon>
        <taxon>Gammaproteobacteria</taxon>
        <taxon>Vibrionales</taxon>
        <taxon>Vibrionaceae</taxon>
        <taxon>Vibrio</taxon>
    </lineage>
</organism>
<dbReference type="Proteomes" id="UP000044806">
    <property type="component" value="Unassembled WGS sequence"/>
</dbReference>
<name>A0A655RN50_VIBCL</name>
<protein>
    <submittedName>
        <fullName evidence="1">Uncharacterized protein</fullName>
    </submittedName>
</protein>
<evidence type="ECO:0000313" key="2">
    <source>
        <dbReference type="Proteomes" id="UP000044806"/>
    </source>
</evidence>
<proteinExistence type="predicted"/>
<evidence type="ECO:0000313" key="1">
    <source>
        <dbReference type="EMBL" id="CSB04268.1"/>
    </source>
</evidence>